<dbReference type="OrthoDB" id="281270at2"/>
<evidence type="ECO:0000313" key="1">
    <source>
        <dbReference type="EMBL" id="CTQ51024.1"/>
    </source>
</evidence>
<reference evidence="1 2" key="1">
    <citation type="submission" date="2015-07" db="EMBL/GenBank/DDBJ databases">
        <authorList>
            <person name="Noorani M."/>
        </authorList>
    </citation>
    <scope>NUCLEOTIDE SEQUENCE [LARGE SCALE GENOMIC DNA]</scope>
    <source>
        <strain evidence="1 2">CECT 7802</strain>
    </source>
</reference>
<keyword evidence="2" id="KW-1185">Reference proteome</keyword>
<protein>
    <recommendedName>
        <fullName evidence="3">GCN5-related N-acetyltransferase</fullName>
    </recommendedName>
</protein>
<sequence length="113" mass="12437">MGNTPDLFDPDDDRPALERRWRDLTTRVLPAAATREWPVHLDHCFQRILLDAATGGVWYDAIAGRPAYAHAPRDILERAIATGEAVLAGRADLAALNAQSLAWRGKAGPKRRA</sequence>
<proteinExistence type="predicted"/>
<gene>
    <name evidence="1" type="ORF">JDO7802_03058</name>
</gene>
<dbReference type="AlphaFoldDB" id="A0A0M6YM95"/>
<accession>A0A0M6YM95</accession>
<dbReference type="RefSeq" id="WP_055086778.1">
    <property type="nucleotide sequence ID" value="NZ_CXSU01000012.1"/>
</dbReference>
<organism evidence="1 2">
    <name type="scientific">Jannaschia donghaensis</name>
    <dbReference type="NCBI Taxonomy" id="420998"/>
    <lineage>
        <taxon>Bacteria</taxon>
        <taxon>Pseudomonadati</taxon>
        <taxon>Pseudomonadota</taxon>
        <taxon>Alphaproteobacteria</taxon>
        <taxon>Rhodobacterales</taxon>
        <taxon>Roseobacteraceae</taxon>
        <taxon>Jannaschia</taxon>
    </lineage>
</organism>
<dbReference type="STRING" id="420998.JDO7802_03058"/>
<name>A0A0M6YM95_9RHOB</name>
<evidence type="ECO:0000313" key="2">
    <source>
        <dbReference type="Proteomes" id="UP000049222"/>
    </source>
</evidence>
<dbReference type="Proteomes" id="UP000049222">
    <property type="component" value="Unassembled WGS sequence"/>
</dbReference>
<evidence type="ECO:0008006" key="3">
    <source>
        <dbReference type="Google" id="ProtNLM"/>
    </source>
</evidence>
<dbReference type="EMBL" id="CXSU01000012">
    <property type="protein sequence ID" value="CTQ51024.1"/>
    <property type="molecule type" value="Genomic_DNA"/>
</dbReference>